<protein>
    <submittedName>
        <fullName evidence="1">Uncharacterized protein</fullName>
    </submittedName>
</protein>
<name>A0A024GG80_9STRA</name>
<evidence type="ECO:0000313" key="1">
    <source>
        <dbReference type="EMBL" id="CCI45768.1"/>
    </source>
</evidence>
<organism evidence="1 2">
    <name type="scientific">Albugo candida</name>
    <dbReference type="NCBI Taxonomy" id="65357"/>
    <lineage>
        <taxon>Eukaryota</taxon>
        <taxon>Sar</taxon>
        <taxon>Stramenopiles</taxon>
        <taxon>Oomycota</taxon>
        <taxon>Peronosporomycetes</taxon>
        <taxon>Albuginales</taxon>
        <taxon>Albuginaceae</taxon>
        <taxon>Albugo</taxon>
    </lineage>
</organism>
<dbReference type="EMBL" id="CAIX01000107">
    <property type="protein sequence ID" value="CCI45768.1"/>
    <property type="molecule type" value="Genomic_DNA"/>
</dbReference>
<comment type="caution">
    <text evidence="1">The sequence shown here is derived from an EMBL/GenBank/DDBJ whole genome shotgun (WGS) entry which is preliminary data.</text>
</comment>
<dbReference type="InParanoid" id="A0A024GG80"/>
<sequence>MRDLIYNIYKNAATDSNQNAAFHIYNYNTKCPIRSLSNLSIRLFRSQIASLYSSTIVYHSTRLCSASLNADATKCTLCNDMNALAALAIRFTLKEKPLEFDAFLDDVRRCTVDEVLVLRALSLTVPVSFGYRSISFQYFQ</sequence>
<accession>A0A024GG80</accession>
<evidence type="ECO:0000313" key="2">
    <source>
        <dbReference type="Proteomes" id="UP000053237"/>
    </source>
</evidence>
<proteinExistence type="predicted"/>
<dbReference type="Proteomes" id="UP000053237">
    <property type="component" value="Unassembled WGS sequence"/>
</dbReference>
<reference evidence="1 2" key="1">
    <citation type="submission" date="2012-05" db="EMBL/GenBank/DDBJ databases">
        <title>Recombination and specialization in a pathogen metapopulation.</title>
        <authorList>
            <person name="Gardiner A."/>
            <person name="Kemen E."/>
            <person name="Schultz-Larsen T."/>
            <person name="MacLean D."/>
            <person name="Van Oosterhout C."/>
            <person name="Jones J.D.G."/>
        </authorList>
    </citation>
    <scope>NUCLEOTIDE SEQUENCE [LARGE SCALE GENOMIC DNA]</scope>
    <source>
        <strain evidence="1 2">Ac Nc2</strain>
    </source>
</reference>
<dbReference type="AlphaFoldDB" id="A0A024GG80"/>
<gene>
    <name evidence="1" type="ORF">BN9_066780</name>
</gene>
<keyword evidence="2" id="KW-1185">Reference proteome</keyword>